<dbReference type="EMBL" id="CAAALY010040545">
    <property type="protein sequence ID" value="VEL19189.1"/>
    <property type="molecule type" value="Genomic_DNA"/>
</dbReference>
<keyword evidence="1" id="KW-1133">Transmembrane helix</keyword>
<sequence>MFAAILFRRQVRPFSELLLTNFPFERENGVPIFDCLFLRGPVATDTSSSSFPPMPNVLFSPLSLWVAANLYVALLSVRRGRRGRMQQGQRRLPEGVLQCPGRTLLQMPAGILSGARQEALSR</sequence>
<dbReference type="Proteomes" id="UP000784294">
    <property type="component" value="Unassembled WGS sequence"/>
</dbReference>
<feature type="transmembrane region" description="Helical" evidence="1">
    <location>
        <begin position="57"/>
        <end position="77"/>
    </location>
</feature>
<gene>
    <name evidence="2" type="ORF">PXEA_LOCUS12629</name>
</gene>
<reference evidence="2" key="1">
    <citation type="submission" date="2018-11" db="EMBL/GenBank/DDBJ databases">
        <authorList>
            <consortium name="Pathogen Informatics"/>
        </authorList>
    </citation>
    <scope>NUCLEOTIDE SEQUENCE</scope>
</reference>
<name>A0A3S5CGG7_9PLAT</name>
<evidence type="ECO:0000313" key="2">
    <source>
        <dbReference type="EMBL" id="VEL19189.1"/>
    </source>
</evidence>
<evidence type="ECO:0000313" key="3">
    <source>
        <dbReference type="Proteomes" id="UP000784294"/>
    </source>
</evidence>
<protein>
    <submittedName>
        <fullName evidence="2">Uncharacterized protein</fullName>
    </submittedName>
</protein>
<organism evidence="2 3">
    <name type="scientific">Protopolystoma xenopodis</name>
    <dbReference type="NCBI Taxonomy" id="117903"/>
    <lineage>
        <taxon>Eukaryota</taxon>
        <taxon>Metazoa</taxon>
        <taxon>Spiralia</taxon>
        <taxon>Lophotrochozoa</taxon>
        <taxon>Platyhelminthes</taxon>
        <taxon>Monogenea</taxon>
        <taxon>Polyopisthocotylea</taxon>
        <taxon>Polystomatidea</taxon>
        <taxon>Polystomatidae</taxon>
        <taxon>Protopolystoma</taxon>
    </lineage>
</organism>
<keyword evidence="1" id="KW-0472">Membrane</keyword>
<accession>A0A3S5CGG7</accession>
<keyword evidence="1" id="KW-0812">Transmembrane</keyword>
<comment type="caution">
    <text evidence="2">The sequence shown here is derived from an EMBL/GenBank/DDBJ whole genome shotgun (WGS) entry which is preliminary data.</text>
</comment>
<dbReference type="AlphaFoldDB" id="A0A3S5CGG7"/>
<proteinExistence type="predicted"/>
<keyword evidence="3" id="KW-1185">Reference proteome</keyword>
<evidence type="ECO:0000256" key="1">
    <source>
        <dbReference type="SAM" id="Phobius"/>
    </source>
</evidence>